<reference evidence="1" key="1">
    <citation type="submission" date="2022-07" db="EMBL/GenBank/DDBJ databases">
        <title>Genome Sequence of Phlebia brevispora.</title>
        <authorList>
            <person name="Buettner E."/>
        </authorList>
    </citation>
    <scope>NUCLEOTIDE SEQUENCE</scope>
    <source>
        <strain evidence="1">MPL23</strain>
    </source>
</reference>
<gene>
    <name evidence="1" type="ORF">NM688_g4455</name>
</gene>
<dbReference type="EMBL" id="JANHOG010000739">
    <property type="protein sequence ID" value="KAJ3551876.1"/>
    <property type="molecule type" value="Genomic_DNA"/>
</dbReference>
<sequence>MPAVFPMSSSSPRRSALRMPPSVRTLPPASIFVDGMRPLLLIAVLILLSVYMPITCSACKKQWENQRALTLHRRRCGKYAQQVQAACASYVEGRENQGRKKLEDNAKAKAKAKVPEMSCMFVLNKSADIGVAPLSPSAGPSNSSEPLCVANFHILPDTFQDVVPSLEANYCWLKPIAHLIPPAPEPSPSPSPEPTLEPEFYDTRPDRFGVFRRYFARPARDFDQGQSADTPIDAPTIIKPTKKRLGWRNSLPVPQRDATTFRILYRKHTGSNAKSNAEIDCFVHEVLDIDDCNRAHLQGFSMAREERSLDEAILSDESLPAAGKLRRRFSSVMSGRETWRSSVERSPRIHRRNTSSSLATKKRFKDPLTGEDVRIHSELDNCDTFMRAQAKVRANRNPADGPEVEYGAFPIRTYSDVTRLAKYGVALVWPAYAIMGGISQYGGKAGTFTAHRIAYLPSVSPVPFLVSMCSYDRSAADLVQDEYKKVYDISPNEDIICRDGITRRLFPRIFTYSADYPERASLACIKYLAGRQCPRCYMEKDQVVEMGGVEETLFRVSAAVLKSESEVFAAILGAAFDSIPAVHTQSVDAQAFRTLLHVSCAVPCQGLSDDEPIRLDGIRAEDFEMLMGCIFDEEFRASYTLQDKSGRIPDEVDINESEDWFESFGGDACTVFVNPILCYDTKYYGRAWPMALLPWLAILQMADMFIVESARRIAIKGIEAEPDFYCLDTPGRLRLACEAGAVRWVFPICLDYIRRGPDAYGCILWEDISDMGLGAYSYITKARETLQFDLRSAAITPLPPVVTPACLRPTTSLLWASWTVTSRAMHAPSKLAGVKRFSGTLV</sequence>
<accession>A0ACC1T2K9</accession>
<organism evidence="1 2">
    <name type="scientific">Phlebia brevispora</name>
    <dbReference type="NCBI Taxonomy" id="194682"/>
    <lineage>
        <taxon>Eukaryota</taxon>
        <taxon>Fungi</taxon>
        <taxon>Dikarya</taxon>
        <taxon>Basidiomycota</taxon>
        <taxon>Agaricomycotina</taxon>
        <taxon>Agaricomycetes</taxon>
        <taxon>Polyporales</taxon>
        <taxon>Meruliaceae</taxon>
        <taxon>Phlebia</taxon>
    </lineage>
</organism>
<protein>
    <submittedName>
        <fullName evidence="1">Uncharacterized protein</fullName>
    </submittedName>
</protein>
<proteinExistence type="predicted"/>
<comment type="caution">
    <text evidence="1">The sequence shown here is derived from an EMBL/GenBank/DDBJ whole genome shotgun (WGS) entry which is preliminary data.</text>
</comment>
<name>A0ACC1T2K9_9APHY</name>
<dbReference type="Proteomes" id="UP001148662">
    <property type="component" value="Unassembled WGS sequence"/>
</dbReference>
<evidence type="ECO:0000313" key="2">
    <source>
        <dbReference type="Proteomes" id="UP001148662"/>
    </source>
</evidence>
<evidence type="ECO:0000313" key="1">
    <source>
        <dbReference type="EMBL" id="KAJ3551876.1"/>
    </source>
</evidence>
<keyword evidence="2" id="KW-1185">Reference proteome</keyword>